<dbReference type="SUPFAM" id="SSF53474">
    <property type="entry name" value="alpha/beta-Hydrolases"/>
    <property type="match status" value="1"/>
</dbReference>
<dbReference type="Gene3D" id="3.40.50.1820">
    <property type="entry name" value="alpha/beta hydrolase"/>
    <property type="match status" value="1"/>
</dbReference>
<proteinExistence type="predicted"/>
<keyword evidence="2" id="KW-0378">Hydrolase</keyword>
<dbReference type="InterPro" id="IPR029058">
    <property type="entry name" value="AB_hydrolase_fold"/>
</dbReference>
<dbReference type="InterPro" id="IPR050955">
    <property type="entry name" value="Plant_Biomass_Hydrol_Est"/>
</dbReference>
<feature type="signal peptide" evidence="3">
    <location>
        <begin position="1"/>
        <end position="28"/>
    </location>
</feature>
<dbReference type="NCBIfam" id="TIGR01840">
    <property type="entry name" value="esterase_phb"/>
    <property type="match status" value="1"/>
</dbReference>
<keyword evidence="1 3" id="KW-0732">Signal</keyword>
<evidence type="ECO:0000256" key="1">
    <source>
        <dbReference type="ARBA" id="ARBA00022729"/>
    </source>
</evidence>
<feature type="chain" id="PRO_5046854744" evidence="3">
    <location>
        <begin position="29"/>
        <end position="331"/>
    </location>
</feature>
<dbReference type="InterPro" id="IPR010126">
    <property type="entry name" value="Esterase_phb"/>
</dbReference>
<dbReference type="EMBL" id="JACJID010000004">
    <property type="protein sequence ID" value="MBA8928510.1"/>
    <property type="molecule type" value="Genomic_DNA"/>
</dbReference>
<accession>A0ABR6BNP3</accession>
<keyword evidence="5" id="KW-1185">Reference proteome</keyword>
<evidence type="ECO:0000256" key="2">
    <source>
        <dbReference type="ARBA" id="ARBA00022801"/>
    </source>
</evidence>
<protein>
    <submittedName>
        <fullName evidence="4">Poly(Hydroxyalkanoate) depolymerase family esterase</fullName>
    </submittedName>
</protein>
<evidence type="ECO:0000313" key="5">
    <source>
        <dbReference type="Proteomes" id="UP000517916"/>
    </source>
</evidence>
<evidence type="ECO:0000313" key="4">
    <source>
        <dbReference type="EMBL" id="MBA8928510.1"/>
    </source>
</evidence>
<organism evidence="4 5">
    <name type="scientific">Kutzneria viridogrisea</name>
    <dbReference type="NCBI Taxonomy" id="47990"/>
    <lineage>
        <taxon>Bacteria</taxon>
        <taxon>Bacillati</taxon>
        <taxon>Actinomycetota</taxon>
        <taxon>Actinomycetes</taxon>
        <taxon>Pseudonocardiales</taxon>
        <taxon>Pseudonocardiaceae</taxon>
        <taxon>Kutzneria</taxon>
    </lineage>
</organism>
<dbReference type="PANTHER" id="PTHR43037">
    <property type="entry name" value="UNNAMED PRODUCT-RELATED"/>
    <property type="match status" value="1"/>
</dbReference>
<dbReference type="RefSeq" id="WP_025356416.1">
    <property type="nucleotide sequence ID" value="NZ_BAAABQ010000073.1"/>
</dbReference>
<gene>
    <name evidence="4" type="ORF">BC739_005727</name>
</gene>
<dbReference type="Pfam" id="PF10503">
    <property type="entry name" value="Esterase_PHB"/>
    <property type="match status" value="1"/>
</dbReference>
<sequence length="331" mass="34963">MGNKTKRALAVAAAVGVALPLLAGTATAAQGRDEHGEFVNASGHVKYEVHLPPAYQPGRQLPVVVALHGCLMSGYLSNSMRDTSRFNEVADAKGFIVVYPTQDPLRNLAGCWNATKPEHEHRGSGEPSLVAGATQDVVCDYHADPKRVHVVGASSGAGMAVIMAVTYPDVYASAASLAGGEYAFDKVDPKDPDRVTPVDTAKLAYAEMGPRARQVPMLVEQGDADTTVPPVMADRLVSQWAALDDLAVDGQLNGDVDDVPDATEHVANPGEHPYTHTSFTARGGGAPLIEKYLVAGLAHKWPGGGKGRYADPMGPNISSIMWDFFATRSLP</sequence>
<evidence type="ECO:0000256" key="3">
    <source>
        <dbReference type="SAM" id="SignalP"/>
    </source>
</evidence>
<name>A0ABR6BNP3_9PSEU</name>
<dbReference type="PANTHER" id="PTHR43037:SF1">
    <property type="entry name" value="BLL1128 PROTEIN"/>
    <property type="match status" value="1"/>
</dbReference>
<dbReference type="Proteomes" id="UP000517916">
    <property type="component" value="Unassembled WGS sequence"/>
</dbReference>
<reference evidence="4 5" key="1">
    <citation type="submission" date="2020-08" db="EMBL/GenBank/DDBJ databases">
        <title>Genomic Encyclopedia of Archaeal and Bacterial Type Strains, Phase II (KMG-II): from individual species to whole genera.</title>
        <authorList>
            <person name="Goeker M."/>
        </authorList>
    </citation>
    <scope>NUCLEOTIDE SEQUENCE [LARGE SCALE GENOMIC DNA]</scope>
    <source>
        <strain evidence="4 5">DSM 43850</strain>
    </source>
</reference>
<comment type="caution">
    <text evidence="4">The sequence shown here is derived from an EMBL/GenBank/DDBJ whole genome shotgun (WGS) entry which is preliminary data.</text>
</comment>